<keyword evidence="6" id="KW-0119">Carbohydrate metabolism</keyword>
<dbReference type="AlphaFoldDB" id="W9H8P6"/>
<evidence type="ECO:0000259" key="8">
    <source>
        <dbReference type="Pfam" id="PF17042"/>
    </source>
</evidence>
<dbReference type="Gene3D" id="3.40.980.20">
    <property type="entry name" value="Four-carbon acid sugar kinase, nucleotide binding domain"/>
    <property type="match status" value="1"/>
</dbReference>
<organism evidence="9 10">
    <name type="scientific">Skermanella stibiiresistens SB22</name>
    <dbReference type="NCBI Taxonomy" id="1385369"/>
    <lineage>
        <taxon>Bacteria</taxon>
        <taxon>Pseudomonadati</taxon>
        <taxon>Pseudomonadota</taxon>
        <taxon>Alphaproteobacteria</taxon>
        <taxon>Rhodospirillales</taxon>
        <taxon>Azospirillaceae</taxon>
        <taxon>Skermanella</taxon>
    </lineage>
</organism>
<evidence type="ECO:0000256" key="2">
    <source>
        <dbReference type="ARBA" id="ARBA00022679"/>
    </source>
</evidence>
<dbReference type="InterPro" id="IPR037051">
    <property type="entry name" value="4-carb_acid_sugar_kinase_N_sf"/>
</dbReference>
<dbReference type="GO" id="GO:0005524">
    <property type="term" value="F:ATP binding"/>
    <property type="evidence" value="ECO:0007669"/>
    <property type="project" value="UniProtKB-KW"/>
</dbReference>
<evidence type="ECO:0000313" key="10">
    <source>
        <dbReference type="Proteomes" id="UP000019486"/>
    </source>
</evidence>
<dbReference type="InterPro" id="IPR042213">
    <property type="entry name" value="NBD_C_sf"/>
</dbReference>
<dbReference type="Gene3D" id="3.40.50.10840">
    <property type="entry name" value="Putative sugar-binding, N-terminal domain"/>
    <property type="match status" value="1"/>
</dbReference>
<dbReference type="EMBL" id="AVFL01000005">
    <property type="protein sequence ID" value="EWY41062.1"/>
    <property type="molecule type" value="Genomic_DNA"/>
</dbReference>
<evidence type="ECO:0008006" key="11">
    <source>
        <dbReference type="Google" id="ProtNLM"/>
    </source>
</evidence>
<dbReference type="OrthoDB" id="7686359at2"/>
<accession>W9H8P6</accession>
<dbReference type="PATRIC" id="fig|1385369.3.peg.1790"/>
<keyword evidence="10" id="KW-1185">Reference proteome</keyword>
<name>W9H8P6_9PROT</name>
<keyword evidence="2" id="KW-0808">Transferase</keyword>
<evidence type="ECO:0000313" key="9">
    <source>
        <dbReference type="EMBL" id="EWY41062.1"/>
    </source>
</evidence>
<dbReference type="GO" id="GO:0016301">
    <property type="term" value="F:kinase activity"/>
    <property type="evidence" value="ECO:0007669"/>
    <property type="project" value="UniProtKB-KW"/>
</dbReference>
<evidence type="ECO:0000256" key="5">
    <source>
        <dbReference type="ARBA" id="ARBA00022840"/>
    </source>
</evidence>
<feature type="domain" description="Four-carbon acid sugar kinase nucleotide binding" evidence="8">
    <location>
        <begin position="274"/>
        <end position="448"/>
    </location>
</feature>
<dbReference type="Pfam" id="PF07005">
    <property type="entry name" value="SBD_N"/>
    <property type="match status" value="1"/>
</dbReference>
<keyword evidence="5" id="KW-0067">ATP-binding</keyword>
<dbReference type="RefSeq" id="WP_037449853.1">
    <property type="nucleotide sequence ID" value="NZ_AVFL01000005.1"/>
</dbReference>
<protein>
    <recommendedName>
        <fullName evidence="11">Type III effector</fullName>
    </recommendedName>
</protein>
<evidence type="ECO:0000256" key="3">
    <source>
        <dbReference type="ARBA" id="ARBA00022741"/>
    </source>
</evidence>
<dbReference type="STRING" id="1385369.N825_30760"/>
<keyword evidence="3" id="KW-0547">Nucleotide-binding</keyword>
<evidence type="ECO:0000256" key="6">
    <source>
        <dbReference type="ARBA" id="ARBA00023277"/>
    </source>
</evidence>
<reference evidence="9 10" key="1">
    <citation type="submission" date="2013-08" db="EMBL/GenBank/DDBJ databases">
        <title>The genome sequence of Skermanella stibiiresistens.</title>
        <authorList>
            <person name="Zhu W."/>
            <person name="Wang G."/>
        </authorList>
    </citation>
    <scope>NUCLEOTIDE SEQUENCE [LARGE SCALE GENOMIC DNA]</scope>
    <source>
        <strain evidence="9 10">SB22</strain>
    </source>
</reference>
<feature type="domain" description="Four-carbon acid sugar kinase N-terminal" evidence="7">
    <location>
        <begin position="11"/>
        <end position="249"/>
    </location>
</feature>
<comment type="similarity">
    <text evidence="1">Belongs to the four-carbon acid sugar kinase family.</text>
</comment>
<dbReference type="Pfam" id="PF17042">
    <property type="entry name" value="NBD_C"/>
    <property type="match status" value="1"/>
</dbReference>
<evidence type="ECO:0000256" key="4">
    <source>
        <dbReference type="ARBA" id="ARBA00022777"/>
    </source>
</evidence>
<evidence type="ECO:0000256" key="1">
    <source>
        <dbReference type="ARBA" id="ARBA00005715"/>
    </source>
</evidence>
<comment type="caution">
    <text evidence="9">The sequence shown here is derived from an EMBL/GenBank/DDBJ whole genome shotgun (WGS) entry which is preliminary data.</text>
</comment>
<sequence>MTGASSGPLVAFYGDDFTGSSENLAQYHRHGLRAILFLDAGRAAEIRRMAGEYDVIGIAGVSRSLGPDRMAEEIRPSLDLFRAIGGRFVQYKICSTFDSSPTVGSFGVPIAEARAIWPGCLIPVHAAMPEQGRFTAFGQHFARFGDRIFRLDRHPSMARHPSTPMDEADLGVHLARQTPDPMVHVTAPMLDGSVGDIGDVLAGARTSGSIAIFDGMTSEHLDRAAKCLWEETRSGMVFALGAQGLAHGLGRHLARELGRIPDPAATLDAAERMLVVSGSCAVQTNLQIEHAEAAGWAVVRLDVARLLDPESRLDALDRVRETARGHFNQGRDVIILTARGPDDPALADVGAAMRRLGLSPDRSARGIGSAFASLARTLAGEFGLRRIIFSGGDTSSYAMRAIGAFALTIDRVDTLTNGHVCRLHADDPAVDGLQVLLKGGQMGGPDLFTRAKFGA</sequence>
<gene>
    <name evidence="9" type="ORF">N825_30760</name>
</gene>
<evidence type="ECO:0000259" key="7">
    <source>
        <dbReference type="Pfam" id="PF07005"/>
    </source>
</evidence>
<keyword evidence="4" id="KW-0418">Kinase</keyword>
<dbReference type="InterPro" id="IPR031475">
    <property type="entry name" value="NBD_C"/>
</dbReference>
<dbReference type="InterPro" id="IPR010737">
    <property type="entry name" value="4-carb_acid_sugar_kinase_N"/>
</dbReference>
<dbReference type="Proteomes" id="UP000019486">
    <property type="component" value="Unassembled WGS sequence"/>
</dbReference>
<proteinExistence type="inferred from homology"/>
<dbReference type="SUPFAM" id="SSF142764">
    <property type="entry name" value="YgbK-like"/>
    <property type="match status" value="1"/>
</dbReference>